<organism evidence="8 9">
    <name type="scientific">Sphingopyxis bauzanensis</name>
    <dbReference type="NCBI Taxonomy" id="651663"/>
    <lineage>
        <taxon>Bacteria</taxon>
        <taxon>Pseudomonadati</taxon>
        <taxon>Pseudomonadota</taxon>
        <taxon>Alphaproteobacteria</taxon>
        <taxon>Sphingomonadales</taxon>
        <taxon>Sphingomonadaceae</taxon>
        <taxon>Sphingopyxis</taxon>
    </lineage>
</organism>
<dbReference type="EMBL" id="NISK01000002">
    <property type="protein sequence ID" value="OWQ96798.1"/>
    <property type="molecule type" value="Genomic_DNA"/>
</dbReference>
<dbReference type="PANTHER" id="PTHR43884">
    <property type="entry name" value="ACYL-COA DEHYDROGENASE"/>
    <property type="match status" value="1"/>
</dbReference>
<dbReference type="PANTHER" id="PTHR43884:SF20">
    <property type="entry name" value="ACYL-COA DEHYDROGENASE FADE28"/>
    <property type="match status" value="1"/>
</dbReference>
<dbReference type="Pfam" id="PF02771">
    <property type="entry name" value="Acyl-CoA_dh_N"/>
    <property type="match status" value="1"/>
</dbReference>
<dbReference type="RefSeq" id="WP_088440654.1">
    <property type="nucleotide sequence ID" value="NZ_BMMC01000014.1"/>
</dbReference>
<reference evidence="8 9" key="1">
    <citation type="journal article" date="2010" name="Int. J. Syst. Evol. Microbiol.">
        <title>Sphingopyxis bauzanensis sp. nov., a psychrophilic bacterium isolated from soil.</title>
        <authorList>
            <person name="Zhang D.C."/>
            <person name="Liu H.C."/>
            <person name="Xin Y.H."/>
            <person name="Zhou Y.G."/>
            <person name="Schinner F."/>
            <person name="Margesin R."/>
        </authorList>
    </citation>
    <scope>NUCLEOTIDE SEQUENCE [LARGE SCALE GENOMIC DNA]</scope>
    <source>
        <strain evidence="8 9">DSM 22271</strain>
    </source>
</reference>
<dbReference type="Gene3D" id="1.20.140.10">
    <property type="entry name" value="Butyryl-CoA Dehydrogenase, subunit A, domain 3"/>
    <property type="match status" value="1"/>
</dbReference>
<dbReference type="GO" id="GO:0003995">
    <property type="term" value="F:acyl-CoA dehydrogenase activity"/>
    <property type="evidence" value="ECO:0007669"/>
    <property type="project" value="TreeGrafter"/>
</dbReference>
<evidence type="ECO:0000259" key="6">
    <source>
        <dbReference type="Pfam" id="PF00441"/>
    </source>
</evidence>
<protein>
    <submittedName>
        <fullName evidence="8">Acyl-CoA dehydrogenase</fullName>
    </submittedName>
</protein>
<evidence type="ECO:0000259" key="7">
    <source>
        <dbReference type="Pfam" id="PF02771"/>
    </source>
</evidence>
<comment type="caution">
    <text evidence="8">The sequence shown here is derived from an EMBL/GenBank/DDBJ whole genome shotgun (WGS) entry which is preliminary data.</text>
</comment>
<dbReference type="GO" id="GO:0050660">
    <property type="term" value="F:flavin adenine dinucleotide binding"/>
    <property type="evidence" value="ECO:0007669"/>
    <property type="project" value="InterPro"/>
</dbReference>
<feature type="domain" description="Acyl-CoA dehydrogenase/oxidase N-terminal" evidence="7">
    <location>
        <begin position="6"/>
        <end position="91"/>
    </location>
</feature>
<evidence type="ECO:0000256" key="5">
    <source>
        <dbReference type="ARBA" id="ARBA00023002"/>
    </source>
</evidence>
<keyword evidence="5" id="KW-0560">Oxidoreductase</keyword>
<keyword evidence="4" id="KW-0274">FAD</keyword>
<gene>
    <name evidence="8" type="ORF">CDQ92_06640</name>
</gene>
<dbReference type="SUPFAM" id="SSF47203">
    <property type="entry name" value="Acyl-CoA dehydrogenase C-terminal domain-like"/>
    <property type="match status" value="1"/>
</dbReference>
<proteinExistence type="inferred from homology"/>
<dbReference type="InterPro" id="IPR009100">
    <property type="entry name" value="AcylCoA_DH/oxidase_NM_dom_sf"/>
</dbReference>
<evidence type="ECO:0000256" key="4">
    <source>
        <dbReference type="ARBA" id="ARBA00022827"/>
    </source>
</evidence>
<evidence type="ECO:0000313" key="8">
    <source>
        <dbReference type="EMBL" id="OWQ96798.1"/>
    </source>
</evidence>
<comment type="similarity">
    <text evidence="2">Belongs to the acyl-CoA dehydrogenase family.</text>
</comment>
<dbReference type="InterPro" id="IPR009075">
    <property type="entry name" value="AcylCo_DH/oxidase_C"/>
</dbReference>
<evidence type="ECO:0000256" key="2">
    <source>
        <dbReference type="ARBA" id="ARBA00009347"/>
    </source>
</evidence>
<dbReference type="Proteomes" id="UP000197361">
    <property type="component" value="Unassembled WGS sequence"/>
</dbReference>
<dbReference type="Pfam" id="PF00441">
    <property type="entry name" value="Acyl-CoA_dh_1"/>
    <property type="match status" value="1"/>
</dbReference>
<dbReference type="SUPFAM" id="SSF56645">
    <property type="entry name" value="Acyl-CoA dehydrogenase NM domain-like"/>
    <property type="match status" value="1"/>
</dbReference>
<evidence type="ECO:0000256" key="3">
    <source>
        <dbReference type="ARBA" id="ARBA00022630"/>
    </source>
</evidence>
<dbReference type="AlphaFoldDB" id="A0A246JUT3"/>
<accession>A0A246JUT3</accession>
<dbReference type="OrthoDB" id="7328575at2"/>
<dbReference type="InterPro" id="IPR036250">
    <property type="entry name" value="AcylCo_DH-like_C"/>
</dbReference>
<dbReference type="InterPro" id="IPR037069">
    <property type="entry name" value="AcylCoA_DH/ox_N_sf"/>
</dbReference>
<dbReference type="Gene3D" id="1.10.540.10">
    <property type="entry name" value="Acyl-CoA dehydrogenase/oxidase, N-terminal domain"/>
    <property type="match status" value="1"/>
</dbReference>
<keyword evidence="3" id="KW-0285">Flavoprotein</keyword>
<evidence type="ECO:0000256" key="1">
    <source>
        <dbReference type="ARBA" id="ARBA00001974"/>
    </source>
</evidence>
<sequence>MNLLPTEEQQQIVDMVRGFLAASAPLERLRPDKFGQIGNPDAALWPKMAELGILGLGVPEEGGGLGLSAVEEALTYIEFGRALVSVGVLGATLGAHLAARTMPDIAAAIMAGTSAVGLATPRGTVAGDDGIFSGEFHLIEANEADFIVLLTSDAIALFRRDEFMGQSERLSMDSHMRLMRAALESGKPLSWSSVKDGIDHARANLLIAAYATGVAEAALAGAVDYAKVREQFGKPIGSFQAIKHKCADMAIAAEVASCQVSFASVILSKNSDESRFHALASRIVAVDAALKNGATGIQVHGAIGFTAEVEAHLFVKRAHLIDFIGGDQRVQKGQFIGADAVI</sequence>
<comment type="cofactor">
    <cofactor evidence="1">
        <name>FAD</name>
        <dbReference type="ChEBI" id="CHEBI:57692"/>
    </cofactor>
</comment>
<dbReference type="InterPro" id="IPR013786">
    <property type="entry name" value="AcylCoA_DH/ox_N"/>
</dbReference>
<keyword evidence="9" id="KW-1185">Reference proteome</keyword>
<evidence type="ECO:0000313" key="9">
    <source>
        <dbReference type="Proteomes" id="UP000197361"/>
    </source>
</evidence>
<feature type="domain" description="Acyl-CoA dehydrogenase/oxidase C-terminal" evidence="6">
    <location>
        <begin position="191"/>
        <end position="333"/>
    </location>
</feature>
<name>A0A246JUT3_9SPHN</name>